<reference evidence="2 3" key="1">
    <citation type="submission" date="2023-07" db="EMBL/GenBank/DDBJ databases">
        <authorList>
            <person name="Kim M.K."/>
        </authorList>
    </citation>
    <scope>NUCLEOTIDE SEQUENCE [LARGE SCALE GENOMIC DNA]</scope>
    <source>
        <strain evidence="2 3">KR1UV-12</strain>
    </source>
</reference>
<feature type="chain" id="PRO_5046038206" evidence="1">
    <location>
        <begin position="21"/>
        <end position="268"/>
    </location>
</feature>
<gene>
    <name evidence="2" type="ORF">Q5H91_00940</name>
</gene>
<dbReference type="InterPro" id="IPR025737">
    <property type="entry name" value="FApF"/>
</dbReference>
<dbReference type="Proteomes" id="UP001230685">
    <property type="component" value="Unassembled WGS sequence"/>
</dbReference>
<keyword evidence="1" id="KW-0732">Signal</keyword>
<protein>
    <submittedName>
        <fullName evidence="2">Transporter</fullName>
    </submittedName>
</protein>
<evidence type="ECO:0000256" key="1">
    <source>
        <dbReference type="SAM" id="SignalP"/>
    </source>
</evidence>
<comment type="caution">
    <text evidence="2">The sequence shown here is derived from an EMBL/GenBank/DDBJ whole genome shotgun (WGS) entry which is preliminary data.</text>
</comment>
<dbReference type="RefSeq" id="WP_305171355.1">
    <property type="nucleotide sequence ID" value="NZ_JAUUDS010000001.1"/>
</dbReference>
<proteinExistence type="predicted"/>
<organism evidence="2 3">
    <name type="scientific">Sphingomonas aurea</name>
    <dbReference type="NCBI Taxonomy" id="3063994"/>
    <lineage>
        <taxon>Bacteria</taxon>
        <taxon>Pseudomonadati</taxon>
        <taxon>Pseudomonadota</taxon>
        <taxon>Alphaproteobacteria</taxon>
        <taxon>Sphingomonadales</taxon>
        <taxon>Sphingomonadaceae</taxon>
        <taxon>Sphingomonas</taxon>
    </lineage>
</organism>
<sequence>MRGLIGVAMVAALSPGLAGAQEPAAERDLCSERPGLGTSACTVEPGRILVETGLADWTHEHGDGERIDTVSFAATELRFGVADATEVQLSWTPYGHQRTRDGAGTVEKAGRVGDVRLAAKQNLSNPDGRGLSFAVLPFVTLPVGRMPIGMGDWGAGLLAPLTYDLTDAIQLEFTPEVDAAVNADGHGRHLAYSGVVGAAVDVTSRVAVMAEVQALHNHEPYDHATSWVAGLSAAWQPRRRVQFDVGAVAGLDHDAPALRIYGGFVTQF</sequence>
<keyword evidence="3" id="KW-1185">Reference proteome</keyword>
<feature type="signal peptide" evidence="1">
    <location>
        <begin position="1"/>
        <end position="20"/>
    </location>
</feature>
<evidence type="ECO:0000313" key="2">
    <source>
        <dbReference type="EMBL" id="MDP1025768.1"/>
    </source>
</evidence>
<accession>A0ABT9EG54</accession>
<name>A0ABT9EG54_9SPHN</name>
<dbReference type="EMBL" id="JAUUDS010000001">
    <property type="protein sequence ID" value="MDP1025768.1"/>
    <property type="molecule type" value="Genomic_DNA"/>
</dbReference>
<dbReference type="Pfam" id="PF13557">
    <property type="entry name" value="Phenol_MetA_deg"/>
    <property type="match status" value="1"/>
</dbReference>
<evidence type="ECO:0000313" key="3">
    <source>
        <dbReference type="Proteomes" id="UP001230685"/>
    </source>
</evidence>